<keyword evidence="2" id="KW-1185">Reference proteome</keyword>
<dbReference type="Proteomes" id="UP000238430">
    <property type="component" value="Unassembled WGS sequence"/>
</dbReference>
<gene>
    <name evidence="1" type="ORF">C7H61_12815</name>
</gene>
<comment type="caution">
    <text evidence="1">The sequence shown here is derived from an EMBL/GenBank/DDBJ whole genome shotgun (WGS) entry which is preliminary data.</text>
</comment>
<dbReference type="EMBL" id="PXOT01000027">
    <property type="protein sequence ID" value="PSG86986.1"/>
    <property type="molecule type" value="Genomic_DNA"/>
</dbReference>
<reference evidence="1 2" key="1">
    <citation type="submission" date="2018-03" db="EMBL/GenBank/DDBJ databases">
        <title>Mesoflavibacter sp. HG37 and Mesoflavibacter sp. HG96 sp.nov., two marine bacteria isolated from seawater of Western Pacific Ocean.</title>
        <authorList>
            <person name="Cheng H."/>
            <person name="Wu Y.-H."/>
            <person name="Guo L.-L."/>
            <person name="Xu X.-W."/>
        </authorList>
    </citation>
    <scope>NUCLEOTIDE SEQUENCE [LARGE SCALE GENOMIC DNA]</scope>
    <source>
        <strain evidence="1 2">KCTC 42117</strain>
    </source>
</reference>
<dbReference type="AlphaFoldDB" id="A0A2T1N5X1"/>
<proteinExistence type="predicted"/>
<name>A0A2T1N5X1_9FLAO</name>
<evidence type="ECO:0008006" key="3">
    <source>
        <dbReference type="Google" id="ProtNLM"/>
    </source>
</evidence>
<evidence type="ECO:0000313" key="1">
    <source>
        <dbReference type="EMBL" id="PSG86986.1"/>
    </source>
</evidence>
<dbReference type="OrthoDB" id="1443931at2"/>
<organism evidence="1 2">
    <name type="scientific">Mesoflavibacter zeaxanthinifaciens subsp. sabulilitoris</name>
    <dbReference type="NCBI Taxonomy" id="1520893"/>
    <lineage>
        <taxon>Bacteria</taxon>
        <taxon>Pseudomonadati</taxon>
        <taxon>Bacteroidota</taxon>
        <taxon>Flavobacteriia</taxon>
        <taxon>Flavobacteriales</taxon>
        <taxon>Flavobacteriaceae</taxon>
        <taxon>Mesoflavibacter</taxon>
    </lineage>
</organism>
<accession>A0A2T1N5X1</accession>
<dbReference type="RefSeq" id="WP_106680346.1">
    <property type="nucleotide sequence ID" value="NZ_JACHWV010000002.1"/>
</dbReference>
<protein>
    <recommendedName>
        <fullName evidence="3">Lipoprotein</fullName>
    </recommendedName>
</protein>
<sequence length="173" mass="19685">MKHLFIILLLCALSVSCKDKTDQSLVAEQSQQSDSLNIKKEDINKINYVDIGLDAKTNSIMPTWQAYQTLSDAVQSLKQADYSFFNTDIEVFSTAIKDLEQTIPPSIKTQSIEARVLAFKTKLLNLKDVNSLDFIDKKDILFATKEVFVAFSNLNLQINKKLEKDSQNIERPY</sequence>
<evidence type="ECO:0000313" key="2">
    <source>
        <dbReference type="Proteomes" id="UP000238430"/>
    </source>
</evidence>
<dbReference type="PROSITE" id="PS51257">
    <property type="entry name" value="PROKAR_LIPOPROTEIN"/>
    <property type="match status" value="1"/>
</dbReference>